<evidence type="ECO:0000256" key="6">
    <source>
        <dbReference type="ARBA" id="ARBA00022619"/>
    </source>
</evidence>
<evidence type="ECO:0000256" key="8">
    <source>
        <dbReference type="ARBA" id="ARBA00022833"/>
    </source>
</evidence>
<evidence type="ECO:0000313" key="14">
    <source>
        <dbReference type="EMBL" id="OZS43582.1"/>
    </source>
</evidence>
<dbReference type="InterPro" id="IPR004794">
    <property type="entry name" value="Eubact_RibD"/>
</dbReference>
<comment type="caution">
    <text evidence="14">The sequence shown here is derived from an EMBL/GenBank/DDBJ whole genome shotgun (WGS) entry which is preliminary data.</text>
</comment>
<dbReference type="CDD" id="cd01284">
    <property type="entry name" value="Riboflavin_deaminase-reductase"/>
    <property type="match status" value="1"/>
</dbReference>
<dbReference type="PIRSF" id="PIRSF006769">
    <property type="entry name" value="RibD"/>
    <property type="match status" value="1"/>
</dbReference>
<keyword evidence="11" id="KW-0511">Multifunctional enzyme</keyword>
<comment type="pathway">
    <text evidence="2 12">Cofactor biosynthesis; riboflavin biosynthesis; 5-amino-6-(D-ribitylamino)uracil from GTP: step 2/4.</text>
</comment>
<evidence type="ECO:0000256" key="12">
    <source>
        <dbReference type="PIRNR" id="PIRNR006769"/>
    </source>
</evidence>
<keyword evidence="8 12" id="KW-0862">Zinc</keyword>
<evidence type="ECO:0000256" key="3">
    <source>
        <dbReference type="ARBA" id="ARBA00004910"/>
    </source>
</evidence>
<comment type="pathway">
    <text evidence="3 12">Cofactor biosynthesis; riboflavin biosynthesis; 5-amino-6-(D-ribitylamino)uracil from GTP: step 3/4.</text>
</comment>
<dbReference type="EMBL" id="NOIF01000074">
    <property type="protein sequence ID" value="OZS43582.1"/>
    <property type="molecule type" value="Genomic_DNA"/>
</dbReference>
<evidence type="ECO:0000256" key="9">
    <source>
        <dbReference type="ARBA" id="ARBA00022857"/>
    </source>
</evidence>
<keyword evidence="10 12" id="KW-0560">Oxidoreductase</keyword>
<comment type="function">
    <text evidence="1 12">Converts 2,5-diamino-6-(ribosylamino)-4(3h)-pyrimidinone 5'-phosphate into 5-amino-6-(ribosylamino)-2,4(1h,3h)-pyrimidinedione 5'-phosphate.</text>
</comment>
<keyword evidence="9 12" id="KW-0521">NADP</keyword>
<name>A0ABX4FY33_9GAMM</name>
<reference evidence="14 15" key="1">
    <citation type="journal article" date="2016" name="Antonie Van Leeuwenhoek">
        <title>Photobacterium sanguinicancri sp. nov. isolated from marine animals.</title>
        <authorList>
            <person name="Gomez-Gil B."/>
            <person name="Roque A."/>
            <person name="Rotllant G."/>
            <person name="Romalde J.L."/>
            <person name="Doce A."/>
            <person name="Eggermont M."/>
            <person name="Defoirdt T."/>
        </authorList>
    </citation>
    <scope>NUCLEOTIDE SEQUENCE [LARGE SCALE GENOMIC DNA]</scope>
    <source>
        <strain evidence="14 15">CAIM 1827</strain>
    </source>
</reference>
<dbReference type="Gene3D" id="3.40.430.10">
    <property type="entry name" value="Dihydrofolate Reductase, subunit A"/>
    <property type="match status" value="1"/>
</dbReference>
<dbReference type="Pfam" id="PF01872">
    <property type="entry name" value="RibD_C"/>
    <property type="match status" value="1"/>
</dbReference>
<dbReference type="PROSITE" id="PS51747">
    <property type="entry name" value="CYT_DCMP_DEAMINASES_2"/>
    <property type="match status" value="1"/>
</dbReference>
<dbReference type="InterPro" id="IPR024072">
    <property type="entry name" value="DHFR-like_dom_sf"/>
</dbReference>
<keyword evidence="15" id="KW-1185">Reference proteome</keyword>
<keyword evidence="6 12" id="KW-0686">Riboflavin biosynthesis</keyword>
<organism evidence="14 15">
    <name type="scientific">Photobacterium sanguinicancri</name>
    <dbReference type="NCBI Taxonomy" id="875932"/>
    <lineage>
        <taxon>Bacteria</taxon>
        <taxon>Pseudomonadati</taxon>
        <taxon>Pseudomonadota</taxon>
        <taxon>Gammaproteobacteria</taxon>
        <taxon>Vibrionales</taxon>
        <taxon>Vibrionaceae</taxon>
        <taxon>Photobacterium</taxon>
    </lineage>
</organism>
<comment type="similarity">
    <text evidence="4 12">In the N-terminal section; belongs to the cytidine and deoxycytidylate deaminase family.</text>
</comment>
<dbReference type="NCBIfam" id="TIGR00326">
    <property type="entry name" value="eubact_ribD"/>
    <property type="match status" value="1"/>
</dbReference>
<protein>
    <recommendedName>
        <fullName evidence="12">Riboflavin biosynthesis protein RibD</fullName>
    </recommendedName>
    <domain>
        <recommendedName>
            <fullName evidence="12">Diaminohydroxyphosphoribosylaminopyrimidine deaminase</fullName>
            <shortName evidence="12">DRAP deaminase</shortName>
            <ecNumber evidence="12">3.5.4.26</ecNumber>
        </recommendedName>
        <alternativeName>
            <fullName evidence="12">Riboflavin-specific deaminase</fullName>
        </alternativeName>
    </domain>
    <domain>
        <recommendedName>
            <fullName evidence="12">5-amino-6-(5-phosphoribosylamino)uracil reductase</fullName>
            <ecNumber evidence="12">1.1.1.193</ecNumber>
        </recommendedName>
        <alternativeName>
            <fullName evidence="12">HTP reductase</fullName>
        </alternativeName>
    </domain>
</protein>
<evidence type="ECO:0000256" key="11">
    <source>
        <dbReference type="ARBA" id="ARBA00023268"/>
    </source>
</evidence>
<dbReference type="Proteomes" id="UP000215999">
    <property type="component" value="Unassembled WGS sequence"/>
</dbReference>
<proteinExistence type="inferred from homology"/>
<dbReference type="SUPFAM" id="SSF53597">
    <property type="entry name" value="Dihydrofolate reductase-like"/>
    <property type="match status" value="1"/>
</dbReference>
<comment type="cofactor">
    <cofactor evidence="12">
        <name>Zn(2+)</name>
        <dbReference type="ChEBI" id="CHEBI:29105"/>
    </cofactor>
    <text evidence="12">Binds 1 zinc ion.</text>
</comment>
<accession>A0ABX4FY33</accession>
<dbReference type="RefSeq" id="WP_094957323.1">
    <property type="nucleotide sequence ID" value="NZ_NOIF01000074.1"/>
</dbReference>
<comment type="catalytic activity">
    <reaction evidence="12">
        <text>5-amino-6-(5-phospho-D-ribitylamino)uracil + NADP(+) = 5-amino-6-(5-phospho-D-ribosylamino)uracil + NADPH + H(+)</text>
        <dbReference type="Rhea" id="RHEA:17845"/>
        <dbReference type="ChEBI" id="CHEBI:15378"/>
        <dbReference type="ChEBI" id="CHEBI:57783"/>
        <dbReference type="ChEBI" id="CHEBI:58349"/>
        <dbReference type="ChEBI" id="CHEBI:58421"/>
        <dbReference type="ChEBI" id="CHEBI:58453"/>
        <dbReference type="EC" id="1.1.1.193"/>
    </reaction>
</comment>
<dbReference type="NCBIfam" id="TIGR00227">
    <property type="entry name" value="ribD_Cterm"/>
    <property type="match status" value="1"/>
</dbReference>
<dbReference type="EC" id="3.5.4.26" evidence="12"/>
<dbReference type="SUPFAM" id="SSF53927">
    <property type="entry name" value="Cytidine deaminase-like"/>
    <property type="match status" value="1"/>
</dbReference>
<evidence type="ECO:0000313" key="15">
    <source>
        <dbReference type="Proteomes" id="UP000215999"/>
    </source>
</evidence>
<dbReference type="PANTHER" id="PTHR38011:SF7">
    <property type="entry name" value="2,5-DIAMINO-6-RIBOSYLAMINO-4(3H)-PYRIMIDINONE 5'-PHOSPHATE REDUCTASE"/>
    <property type="match status" value="1"/>
</dbReference>
<keyword evidence="12" id="KW-0378">Hydrolase</keyword>
<dbReference type="Gene3D" id="3.40.140.10">
    <property type="entry name" value="Cytidine Deaminase, domain 2"/>
    <property type="match status" value="1"/>
</dbReference>
<comment type="catalytic activity">
    <reaction evidence="12">
        <text>2,5-diamino-6-hydroxy-4-(5-phosphoribosylamino)-pyrimidine + H2O + H(+) = 5-amino-6-(5-phospho-D-ribosylamino)uracil + NH4(+)</text>
        <dbReference type="Rhea" id="RHEA:21868"/>
        <dbReference type="ChEBI" id="CHEBI:15377"/>
        <dbReference type="ChEBI" id="CHEBI:15378"/>
        <dbReference type="ChEBI" id="CHEBI:28938"/>
        <dbReference type="ChEBI" id="CHEBI:58453"/>
        <dbReference type="ChEBI" id="CHEBI:58614"/>
        <dbReference type="EC" id="3.5.4.26"/>
    </reaction>
</comment>
<gene>
    <name evidence="14" type="primary">ribD</name>
    <name evidence="14" type="ORF">ASV53_12585</name>
</gene>
<comment type="similarity">
    <text evidence="5 12">In the C-terminal section; belongs to the HTP reductase family.</text>
</comment>
<evidence type="ECO:0000256" key="4">
    <source>
        <dbReference type="ARBA" id="ARBA00005259"/>
    </source>
</evidence>
<dbReference type="InterPro" id="IPR050765">
    <property type="entry name" value="Riboflavin_Biosynth_HTPR"/>
</dbReference>
<evidence type="ECO:0000256" key="1">
    <source>
        <dbReference type="ARBA" id="ARBA00002151"/>
    </source>
</evidence>
<sequence>MFSSLDHSMMLHALQLAKRGRFTTAPNPNVGCVIAQGDHIVGQGYHYQAGQPHAEVFALREAGERAKGATAYVTLEPCSHYGRTPPCAEALVKANVTRVVCAMVDPNPKVAGRGIAMLEAAGIEVQTGLLEADAKALNRGFIKRMKTGLPFVQLKLAASLDGRTALANGESKWITSPQARADVQAYRAQSGAILSTSATVLADDPSLNVRWSELSADIQADYPQSDSPQDNLRQPTRIIIDSQNRVSPTCRLAQLPGQTLLARHQCDQLTWPESVSQIMVPSTDVEITDTTSTNAAQLDLKALMQQLVRDHDINHIWVEAGAGLAGALINAKLVDELILYQAPKLMGSDSRGLVDLLGLTSMSHVPTLTISDVRTVGPDIRITASVSGQV</sequence>
<evidence type="ECO:0000256" key="2">
    <source>
        <dbReference type="ARBA" id="ARBA00004882"/>
    </source>
</evidence>
<dbReference type="PROSITE" id="PS00903">
    <property type="entry name" value="CYT_DCMP_DEAMINASES_1"/>
    <property type="match status" value="1"/>
</dbReference>
<evidence type="ECO:0000256" key="7">
    <source>
        <dbReference type="ARBA" id="ARBA00022723"/>
    </source>
</evidence>
<dbReference type="Pfam" id="PF00383">
    <property type="entry name" value="dCMP_cyt_deam_1"/>
    <property type="match status" value="1"/>
</dbReference>
<dbReference type="PANTHER" id="PTHR38011">
    <property type="entry name" value="DIHYDROFOLATE REDUCTASE FAMILY PROTEIN (AFU_ORTHOLOGUE AFUA_8G06820)"/>
    <property type="match status" value="1"/>
</dbReference>
<dbReference type="EC" id="1.1.1.193" evidence="12"/>
<evidence type="ECO:0000259" key="13">
    <source>
        <dbReference type="PROSITE" id="PS51747"/>
    </source>
</evidence>
<feature type="domain" description="CMP/dCMP-type deaminase" evidence="13">
    <location>
        <begin position="4"/>
        <end position="126"/>
    </location>
</feature>
<dbReference type="InterPro" id="IPR002125">
    <property type="entry name" value="CMP_dCMP_dom"/>
</dbReference>
<dbReference type="InterPro" id="IPR002734">
    <property type="entry name" value="RibDG_C"/>
</dbReference>
<evidence type="ECO:0000256" key="10">
    <source>
        <dbReference type="ARBA" id="ARBA00023002"/>
    </source>
</evidence>
<evidence type="ECO:0000256" key="5">
    <source>
        <dbReference type="ARBA" id="ARBA00007417"/>
    </source>
</evidence>
<keyword evidence="7 12" id="KW-0479">Metal-binding</keyword>
<dbReference type="InterPro" id="IPR016193">
    <property type="entry name" value="Cytidine_deaminase-like"/>
</dbReference>
<dbReference type="InterPro" id="IPR016192">
    <property type="entry name" value="APOBEC/CMP_deaminase_Zn-bd"/>
</dbReference>
<dbReference type="NCBIfam" id="NF008052">
    <property type="entry name" value="PRK10786.1"/>
    <property type="match status" value="1"/>
</dbReference>
<dbReference type="InterPro" id="IPR011549">
    <property type="entry name" value="RibD_C"/>
</dbReference>